<protein>
    <recommendedName>
        <fullName evidence="6">Lea domain protein</fullName>
    </recommendedName>
</protein>
<keyword evidence="5" id="KW-1185">Reference proteome</keyword>
<gene>
    <name evidence="3" type="ORF">EG327_000746</name>
    <name evidence="2" type="ORF">EG328_001564</name>
</gene>
<feature type="compositionally biased region" description="Basic and acidic residues" evidence="1">
    <location>
        <begin position="102"/>
        <end position="112"/>
    </location>
</feature>
<comment type="caution">
    <text evidence="3">The sequence shown here is derived from an EMBL/GenBank/DDBJ whole genome shotgun (WGS) entry which is preliminary data.</text>
</comment>
<dbReference type="AlphaFoldDB" id="A0A8H3VKM7"/>
<sequence>MYRSAILRQTRYFSTTPRFQKSAIDVGKDALNKVNRVVSDKLVGAIETGENVAQKTKETVGTDASEVKANANEAVGTAKGKASELTGEAKGKASELSGKAKGAAEEAKAKAS</sequence>
<dbReference type="OrthoDB" id="4023585at2759"/>
<organism evidence="3 5">
    <name type="scientific">Venturia inaequalis</name>
    <name type="common">Apple scab fungus</name>
    <dbReference type="NCBI Taxonomy" id="5025"/>
    <lineage>
        <taxon>Eukaryota</taxon>
        <taxon>Fungi</taxon>
        <taxon>Dikarya</taxon>
        <taxon>Ascomycota</taxon>
        <taxon>Pezizomycotina</taxon>
        <taxon>Dothideomycetes</taxon>
        <taxon>Pleosporomycetidae</taxon>
        <taxon>Venturiales</taxon>
        <taxon>Venturiaceae</taxon>
        <taxon>Venturia</taxon>
    </lineage>
</organism>
<evidence type="ECO:0000313" key="5">
    <source>
        <dbReference type="Proteomes" id="UP000490939"/>
    </source>
</evidence>
<name>A0A8H3VKM7_VENIN</name>
<evidence type="ECO:0000256" key="1">
    <source>
        <dbReference type="SAM" id="MobiDB-lite"/>
    </source>
</evidence>
<accession>A0A8H3VKM7</accession>
<evidence type="ECO:0008006" key="6">
    <source>
        <dbReference type="Google" id="ProtNLM"/>
    </source>
</evidence>
<evidence type="ECO:0000313" key="4">
    <source>
        <dbReference type="Proteomes" id="UP000447873"/>
    </source>
</evidence>
<dbReference type="EMBL" id="WNWR01000116">
    <property type="protein sequence ID" value="KAE9990914.1"/>
    <property type="molecule type" value="Genomic_DNA"/>
</dbReference>
<reference evidence="3 5" key="1">
    <citation type="submission" date="2019-07" db="EMBL/GenBank/DDBJ databases">
        <title>Venturia inaequalis Genome Resource.</title>
        <authorList>
            <person name="Lichtner F.J."/>
        </authorList>
    </citation>
    <scope>NUCLEOTIDE SEQUENCE [LARGE SCALE GENOMIC DNA]</scope>
    <source>
        <strain evidence="2 4">120213</strain>
        <strain evidence="3 5">DMI_063113</strain>
    </source>
</reference>
<feature type="region of interest" description="Disordered" evidence="1">
    <location>
        <begin position="71"/>
        <end position="112"/>
    </location>
</feature>
<dbReference type="EMBL" id="WNWS01000139">
    <property type="protein sequence ID" value="KAE9978238.1"/>
    <property type="molecule type" value="Genomic_DNA"/>
</dbReference>
<proteinExistence type="predicted"/>
<evidence type="ECO:0000313" key="2">
    <source>
        <dbReference type="EMBL" id="KAE9978238.1"/>
    </source>
</evidence>
<dbReference type="Proteomes" id="UP000490939">
    <property type="component" value="Unassembled WGS sequence"/>
</dbReference>
<evidence type="ECO:0000313" key="3">
    <source>
        <dbReference type="EMBL" id="KAE9990914.1"/>
    </source>
</evidence>
<dbReference type="Proteomes" id="UP000447873">
    <property type="component" value="Unassembled WGS sequence"/>
</dbReference>